<dbReference type="PANTHER" id="PTHR23416:SF78">
    <property type="entry name" value="LIPOPOLYSACCHARIDE BIOSYNTHESIS O-ACETYL TRANSFERASE WBBJ-RELATED"/>
    <property type="match status" value="1"/>
</dbReference>
<protein>
    <submittedName>
        <fullName evidence="1">2,3,4,5-tetrahydropyridine-2,6-dicarboxylate N-acetyltransferase</fullName>
        <ecNumber evidence="1">2.3.1.89</ecNumber>
    </submittedName>
</protein>
<sequence length="182" mass="19467">MSVQEKFGGELSDEEFRKFTLYTSQSNNKQDDETRAQILGFTNANVRVAPGAIIRIGDNQIGCRSYIGLYSYINGDVEIGEEVAIGPHVSVVASNHVFDPATQSFSARSCGVKGKVIIENGVWLTTGVVVTPGVTIGRGSLVCANSVVTCGVEPYSIVAGSPAKVVGRIDAESGEYHWHNKE</sequence>
<dbReference type="RefSeq" id="WP_237486510.1">
    <property type="nucleotide sequence ID" value="NZ_CAKLCM010000003.1"/>
</dbReference>
<keyword evidence="1" id="KW-0012">Acyltransferase</keyword>
<dbReference type="InterPro" id="IPR011004">
    <property type="entry name" value="Trimer_LpxA-like_sf"/>
</dbReference>
<dbReference type="Proteomes" id="UP000838160">
    <property type="component" value="Unassembled WGS sequence"/>
</dbReference>
<gene>
    <name evidence="1" type="primary">dapH_2</name>
    <name evidence="1" type="ORF">VHP8226_03713</name>
</gene>
<dbReference type="EMBL" id="CAKLCM010000003">
    <property type="protein sequence ID" value="CAH0529987.1"/>
    <property type="molecule type" value="Genomic_DNA"/>
</dbReference>
<dbReference type="PANTHER" id="PTHR23416">
    <property type="entry name" value="SIALIC ACID SYNTHASE-RELATED"/>
    <property type="match status" value="1"/>
</dbReference>
<dbReference type="InterPro" id="IPR051159">
    <property type="entry name" value="Hexapeptide_acetyltransf"/>
</dbReference>
<proteinExistence type="predicted"/>
<organism evidence="1 2">
    <name type="scientific">Vibrio hippocampi</name>
    <dbReference type="NCBI Taxonomy" id="654686"/>
    <lineage>
        <taxon>Bacteria</taxon>
        <taxon>Pseudomonadati</taxon>
        <taxon>Pseudomonadota</taxon>
        <taxon>Gammaproteobacteria</taxon>
        <taxon>Vibrionales</taxon>
        <taxon>Vibrionaceae</taxon>
        <taxon>Vibrio</taxon>
    </lineage>
</organism>
<dbReference type="EC" id="2.3.1.89" evidence="1"/>
<keyword evidence="2" id="KW-1185">Reference proteome</keyword>
<comment type="caution">
    <text evidence="1">The sequence shown here is derived from an EMBL/GenBank/DDBJ whole genome shotgun (WGS) entry which is preliminary data.</text>
</comment>
<reference evidence="1" key="1">
    <citation type="submission" date="2021-12" db="EMBL/GenBank/DDBJ databases">
        <authorList>
            <person name="Rodrigo-Torres L."/>
            <person name="Arahal R. D."/>
            <person name="Lucena T."/>
        </authorList>
    </citation>
    <scope>NUCLEOTIDE SEQUENCE</scope>
    <source>
        <strain evidence="1">CECT 8226</strain>
    </source>
</reference>
<evidence type="ECO:0000313" key="1">
    <source>
        <dbReference type="EMBL" id="CAH0529987.1"/>
    </source>
</evidence>
<dbReference type="CDD" id="cd04647">
    <property type="entry name" value="LbH_MAT_like"/>
    <property type="match status" value="1"/>
</dbReference>
<accession>A0ABM8ZPI2</accession>
<name>A0ABM8ZPI2_9VIBR</name>
<dbReference type="GO" id="GO:0047200">
    <property type="term" value="F:tetrahydrodipicolinate N-acetyltransferase activity"/>
    <property type="evidence" value="ECO:0007669"/>
    <property type="project" value="UniProtKB-EC"/>
</dbReference>
<dbReference type="Gene3D" id="2.160.10.10">
    <property type="entry name" value="Hexapeptide repeat proteins"/>
    <property type="match status" value="1"/>
</dbReference>
<dbReference type="SUPFAM" id="SSF51161">
    <property type="entry name" value="Trimeric LpxA-like enzymes"/>
    <property type="match status" value="1"/>
</dbReference>
<keyword evidence="1" id="KW-0808">Transferase</keyword>
<evidence type="ECO:0000313" key="2">
    <source>
        <dbReference type="Proteomes" id="UP000838160"/>
    </source>
</evidence>